<dbReference type="Proteomes" id="UP000254282">
    <property type="component" value="Unassembled WGS sequence"/>
</dbReference>
<reference evidence="2 3" key="1">
    <citation type="submission" date="2018-06" db="EMBL/GenBank/DDBJ databases">
        <authorList>
            <consortium name="Pathogen Informatics"/>
            <person name="Doyle S."/>
        </authorList>
    </citation>
    <scope>NUCLEOTIDE SEQUENCE [LARGE SCALE GENOMIC DNA]</scope>
    <source>
        <strain evidence="2 3">NCTC13532</strain>
    </source>
</reference>
<sequence length="719" mass="79019">MKKYNSILKYIFVMIAALVITGCVHDDKYNEPNLDDYQCRTASYYTNSQNGYEKWTLTQLKLQTQSVSITKKAYVEAYVSSSDETGNIYKTLYVQDSPENPTEGLTISLDAVSLYTKFPQGSKVYIDVQGLAITTYGGVKQLGKITPLGTRVPEKEVNMHIFRDCDVRVNIIPKVMTLTQMVSANDNLIGCLIKINNVEFDGRALCTPYAPNSVTVDKTIGEGWNSSTNKYLKTAVVRNSGYASFASQIIPGGKGSMVAIFSKFNSTYQMYLNRVTDVDMENHKNASGVVDSYPRLDGVTSNPCQFSTNGLTVKTIADIKQLNTTANWTEITGDFYVKAQVVANDATSNLYKYVYVEDATGGIRINMNKLDLFLDNRFRIGKDVYIKLKGLYLKDVNGEIQIGGLFTNTSGAVQFGQVEEVNMYKYFFDTNTAARTVIPTDRTISSLTTADVGRWVKFKDLQFIDSDLGKTYASGTSQTNRTLEDCNGNKIVLRTSGQADFGSSDNPKKASATEIEGGKGDVYAIVSIFNGTYQLWITKLSDVDLDNPRCDGSVYTPLPVLYKEDFAAGGFSSDWTTANVLGAQVWSTSNQGNGTNYYAMMNGFVSGNNANEDWLISKTFSLVGKTKAAVSFTSDVRYAGNALQVYATENYTGNPATTTWVALPAALDTNNAAFGDWVSSGNVDLSAFLGKNVRIAFKYTSTTSAAATWEIDDFKIKGQ</sequence>
<dbReference type="EMBL" id="UFVR01000004">
    <property type="protein sequence ID" value="SUX46985.1"/>
    <property type="molecule type" value="Genomic_DNA"/>
</dbReference>
<feature type="domain" description="DUF5689" evidence="1">
    <location>
        <begin position="58"/>
        <end position="278"/>
    </location>
</feature>
<accession>A0A381FKF2</accession>
<dbReference type="PROSITE" id="PS51257">
    <property type="entry name" value="PROKAR_LIPOPROTEIN"/>
    <property type="match status" value="1"/>
</dbReference>
<dbReference type="NCBIfam" id="NF038128">
    <property type="entry name" value="choice_anch_J"/>
    <property type="match status" value="1"/>
</dbReference>
<evidence type="ECO:0000313" key="2">
    <source>
        <dbReference type="EMBL" id="SUX46985.1"/>
    </source>
</evidence>
<evidence type="ECO:0000259" key="1">
    <source>
        <dbReference type="Pfam" id="PF18942"/>
    </source>
</evidence>
<gene>
    <name evidence="2" type="ORF">NCTC13532_02545</name>
</gene>
<evidence type="ECO:0000313" key="3">
    <source>
        <dbReference type="Proteomes" id="UP000254282"/>
    </source>
</evidence>
<dbReference type="RefSeq" id="WP_115620534.1">
    <property type="nucleotide sequence ID" value="NZ_UFVR01000004.1"/>
</dbReference>
<proteinExistence type="predicted"/>
<dbReference type="Pfam" id="PF18942">
    <property type="entry name" value="DUF5689"/>
    <property type="match status" value="2"/>
</dbReference>
<name>A0A381FKF2_9FLAO</name>
<protein>
    <recommendedName>
        <fullName evidence="1">DUF5689 domain-containing protein</fullName>
    </recommendedName>
</protein>
<dbReference type="InterPro" id="IPR043744">
    <property type="entry name" value="DUF5689"/>
</dbReference>
<feature type="domain" description="DUF5689" evidence="1">
    <location>
        <begin position="312"/>
        <end position="543"/>
    </location>
</feature>
<organism evidence="2 3">
    <name type="scientific">Chryseobacterium indoltheticum</name>
    <dbReference type="NCBI Taxonomy" id="254"/>
    <lineage>
        <taxon>Bacteria</taxon>
        <taxon>Pseudomonadati</taxon>
        <taxon>Bacteroidota</taxon>
        <taxon>Flavobacteriia</taxon>
        <taxon>Flavobacteriales</taxon>
        <taxon>Weeksellaceae</taxon>
        <taxon>Chryseobacterium group</taxon>
        <taxon>Chryseobacterium</taxon>
    </lineage>
</organism>
<dbReference type="AlphaFoldDB" id="A0A381FKF2"/>